<dbReference type="SUPFAM" id="SSF51206">
    <property type="entry name" value="cAMP-binding domain-like"/>
    <property type="match status" value="1"/>
</dbReference>
<gene>
    <name evidence="2" type="ORF">Q0590_04240</name>
</gene>
<evidence type="ECO:0000313" key="3">
    <source>
        <dbReference type="Proteomes" id="UP001168528"/>
    </source>
</evidence>
<name>A0ABT8R023_9BACT</name>
<sequence>MSLHQFIRRYIEIPDKELDAFVSLFKKKSIKKYHYLYREGDVCNELIFLNKGCLRFFYMPHEAEISVWFSFPFTIGSEIQSYISGKPCKFSVQAIQNTEYLYLSKAAFVLACQQQPLLNLFYNKLCEECIVDVIDRLISFQSQTADQRYLELMKEPDYLKLIPQKYLASYLGVTPTSLSRLRRKISLF</sequence>
<evidence type="ECO:0000259" key="1">
    <source>
        <dbReference type="Pfam" id="PF00027"/>
    </source>
</evidence>
<organism evidence="2 3">
    <name type="scientific">Rhodocytophaga aerolata</name>
    <dbReference type="NCBI Taxonomy" id="455078"/>
    <lineage>
        <taxon>Bacteria</taxon>
        <taxon>Pseudomonadati</taxon>
        <taxon>Bacteroidota</taxon>
        <taxon>Cytophagia</taxon>
        <taxon>Cytophagales</taxon>
        <taxon>Rhodocytophagaceae</taxon>
        <taxon>Rhodocytophaga</taxon>
    </lineage>
</organism>
<dbReference type="InterPro" id="IPR000595">
    <property type="entry name" value="cNMP-bd_dom"/>
</dbReference>
<comment type="caution">
    <text evidence="2">The sequence shown here is derived from an EMBL/GenBank/DDBJ whole genome shotgun (WGS) entry which is preliminary data.</text>
</comment>
<reference evidence="2" key="1">
    <citation type="submission" date="2023-07" db="EMBL/GenBank/DDBJ databases">
        <title>The genome sequence of Rhodocytophaga aerolata KACC 12507.</title>
        <authorList>
            <person name="Zhang X."/>
        </authorList>
    </citation>
    <scope>NUCLEOTIDE SEQUENCE</scope>
    <source>
        <strain evidence="2">KACC 12507</strain>
    </source>
</reference>
<accession>A0ABT8R023</accession>
<dbReference type="RefSeq" id="WP_302036232.1">
    <property type="nucleotide sequence ID" value="NZ_JAUKPO010000001.1"/>
</dbReference>
<protein>
    <submittedName>
        <fullName evidence="2">Crp/Fnr family transcriptional regulator</fullName>
    </submittedName>
</protein>
<dbReference type="Proteomes" id="UP001168528">
    <property type="component" value="Unassembled WGS sequence"/>
</dbReference>
<dbReference type="CDD" id="cd00038">
    <property type="entry name" value="CAP_ED"/>
    <property type="match status" value="1"/>
</dbReference>
<evidence type="ECO:0000313" key="2">
    <source>
        <dbReference type="EMBL" id="MDO1445445.1"/>
    </source>
</evidence>
<keyword evidence="3" id="KW-1185">Reference proteome</keyword>
<dbReference type="EMBL" id="JAUKPO010000001">
    <property type="protein sequence ID" value="MDO1445445.1"/>
    <property type="molecule type" value="Genomic_DNA"/>
</dbReference>
<dbReference type="InterPro" id="IPR014710">
    <property type="entry name" value="RmlC-like_jellyroll"/>
</dbReference>
<proteinExistence type="predicted"/>
<feature type="domain" description="Cyclic nucleotide-binding" evidence="1">
    <location>
        <begin position="28"/>
        <end position="114"/>
    </location>
</feature>
<dbReference type="Pfam" id="PF00027">
    <property type="entry name" value="cNMP_binding"/>
    <property type="match status" value="1"/>
</dbReference>
<dbReference type="InterPro" id="IPR018490">
    <property type="entry name" value="cNMP-bd_dom_sf"/>
</dbReference>
<dbReference type="Gene3D" id="2.60.120.10">
    <property type="entry name" value="Jelly Rolls"/>
    <property type="match status" value="1"/>
</dbReference>